<reference evidence="1" key="1">
    <citation type="journal article" date="2019" name="bioRxiv">
        <title>The Genome of the Zebra Mussel, Dreissena polymorpha: A Resource for Invasive Species Research.</title>
        <authorList>
            <person name="McCartney M.A."/>
            <person name="Auch B."/>
            <person name="Kono T."/>
            <person name="Mallez S."/>
            <person name="Zhang Y."/>
            <person name="Obille A."/>
            <person name="Becker A."/>
            <person name="Abrahante J.E."/>
            <person name="Garbe J."/>
            <person name="Badalamenti J.P."/>
            <person name="Herman A."/>
            <person name="Mangelson H."/>
            <person name="Liachko I."/>
            <person name="Sullivan S."/>
            <person name="Sone E.D."/>
            <person name="Koren S."/>
            <person name="Silverstein K.A.T."/>
            <person name="Beckman K.B."/>
            <person name="Gohl D.M."/>
        </authorList>
    </citation>
    <scope>NUCLEOTIDE SEQUENCE</scope>
    <source>
        <strain evidence="1">Duluth1</strain>
        <tissue evidence="1">Whole animal</tissue>
    </source>
</reference>
<dbReference type="Proteomes" id="UP000828390">
    <property type="component" value="Unassembled WGS sequence"/>
</dbReference>
<protein>
    <submittedName>
        <fullName evidence="1">Uncharacterized protein</fullName>
    </submittedName>
</protein>
<evidence type="ECO:0000313" key="1">
    <source>
        <dbReference type="EMBL" id="KAH3735612.1"/>
    </source>
</evidence>
<name>A0A9D4D006_DREPO</name>
<comment type="caution">
    <text evidence="1">The sequence shown here is derived from an EMBL/GenBank/DDBJ whole genome shotgun (WGS) entry which is preliminary data.</text>
</comment>
<reference evidence="1" key="2">
    <citation type="submission" date="2020-11" db="EMBL/GenBank/DDBJ databases">
        <authorList>
            <person name="McCartney M.A."/>
            <person name="Auch B."/>
            <person name="Kono T."/>
            <person name="Mallez S."/>
            <person name="Becker A."/>
            <person name="Gohl D.M."/>
            <person name="Silverstein K.A.T."/>
            <person name="Koren S."/>
            <person name="Bechman K.B."/>
            <person name="Herman A."/>
            <person name="Abrahante J.E."/>
            <person name="Garbe J."/>
        </authorList>
    </citation>
    <scope>NUCLEOTIDE SEQUENCE</scope>
    <source>
        <strain evidence="1">Duluth1</strain>
        <tissue evidence="1">Whole animal</tissue>
    </source>
</reference>
<keyword evidence="2" id="KW-1185">Reference proteome</keyword>
<dbReference type="EMBL" id="JAIWYP010000011">
    <property type="protein sequence ID" value="KAH3735612.1"/>
    <property type="molecule type" value="Genomic_DNA"/>
</dbReference>
<evidence type="ECO:0000313" key="2">
    <source>
        <dbReference type="Proteomes" id="UP000828390"/>
    </source>
</evidence>
<gene>
    <name evidence="1" type="ORF">DPMN_042147</name>
</gene>
<accession>A0A9D4D006</accession>
<proteinExistence type="predicted"/>
<sequence length="57" mass="6321">MRWFKIDEGLAQVIQELNSKCSTSQQTAGGPLQDISGCLLSPINIFLEKILVMQETP</sequence>
<organism evidence="1 2">
    <name type="scientific">Dreissena polymorpha</name>
    <name type="common">Zebra mussel</name>
    <name type="synonym">Mytilus polymorpha</name>
    <dbReference type="NCBI Taxonomy" id="45954"/>
    <lineage>
        <taxon>Eukaryota</taxon>
        <taxon>Metazoa</taxon>
        <taxon>Spiralia</taxon>
        <taxon>Lophotrochozoa</taxon>
        <taxon>Mollusca</taxon>
        <taxon>Bivalvia</taxon>
        <taxon>Autobranchia</taxon>
        <taxon>Heteroconchia</taxon>
        <taxon>Euheterodonta</taxon>
        <taxon>Imparidentia</taxon>
        <taxon>Neoheterodontei</taxon>
        <taxon>Myida</taxon>
        <taxon>Dreissenoidea</taxon>
        <taxon>Dreissenidae</taxon>
        <taxon>Dreissena</taxon>
    </lineage>
</organism>
<dbReference type="AlphaFoldDB" id="A0A9D4D006"/>